<evidence type="ECO:0000256" key="1">
    <source>
        <dbReference type="ARBA" id="ARBA00010515"/>
    </source>
</evidence>
<evidence type="ECO:0000256" key="3">
    <source>
        <dbReference type="PROSITE-ProRule" id="PRU10038"/>
    </source>
</evidence>
<protein>
    <submittedName>
        <fullName evidence="5">Alpha/beta hydrolase</fullName>
    </submittedName>
</protein>
<gene>
    <name evidence="5" type="ORF">ABFY20_01070</name>
</gene>
<feature type="active site" evidence="3">
    <location>
        <position position="151"/>
    </location>
</feature>
<dbReference type="Gene3D" id="3.40.50.1820">
    <property type="entry name" value="alpha/beta hydrolase"/>
    <property type="match status" value="1"/>
</dbReference>
<dbReference type="PANTHER" id="PTHR48081">
    <property type="entry name" value="AB HYDROLASE SUPERFAMILY PROTEIN C4A8.06C"/>
    <property type="match status" value="1"/>
</dbReference>
<organism evidence="5">
    <name type="scientific">Herbiconiux sp. A18JL235</name>
    <dbReference type="NCBI Taxonomy" id="3152363"/>
    <lineage>
        <taxon>Bacteria</taxon>
        <taxon>Bacillati</taxon>
        <taxon>Actinomycetota</taxon>
        <taxon>Actinomycetes</taxon>
        <taxon>Micrococcales</taxon>
        <taxon>Microbacteriaceae</taxon>
        <taxon>Herbiconiux</taxon>
    </lineage>
</organism>
<dbReference type="AlphaFoldDB" id="A0AB39BHV1"/>
<reference evidence="5" key="1">
    <citation type="submission" date="2024-05" db="EMBL/GenBank/DDBJ databases">
        <title>Herbiconiux sp. A18JL235.</title>
        <authorList>
            <person name="Zhang G."/>
        </authorList>
    </citation>
    <scope>NUCLEOTIDE SEQUENCE</scope>
    <source>
        <strain evidence="5">A18JL235</strain>
    </source>
</reference>
<dbReference type="InterPro" id="IPR050300">
    <property type="entry name" value="GDXG_lipolytic_enzyme"/>
</dbReference>
<dbReference type="InterPro" id="IPR013094">
    <property type="entry name" value="AB_hydrolase_3"/>
</dbReference>
<evidence type="ECO:0000256" key="2">
    <source>
        <dbReference type="ARBA" id="ARBA00022801"/>
    </source>
</evidence>
<dbReference type="InterPro" id="IPR033140">
    <property type="entry name" value="Lipase_GDXG_put_SER_AS"/>
</dbReference>
<dbReference type="SUPFAM" id="SSF53474">
    <property type="entry name" value="alpha/beta-Hydrolases"/>
    <property type="match status" value="1"/>
</dbReference>
<sequence length="304" mass="31757">MTLHPQAKAFLDIVAAAPPLDTLTVEQNRADLENAVALTGEATALPVVRDLSIAGVGVRLYSPRELAPDLPVTVYFHGGGWVLGDLEIADTTARELAHASDAAVVSVDYRKAPEHVFPAAVDDALAVTRAVLEGTAGVELHASRVAVAGDSAGGNLAAVVAQQLGRDHAGLVHQALIYPATTGRVGTDGSYVEFAEGHFLTARDMQYFYDSYAKGVDTTDARLAPAAATDLTGLPSATVVVAELDPLRDEGLAYARALAEAGVPVTSVTFSGLVHPFFYMAGVIEVAHSARRFVGTELKAAFAR</sequence>
<proteinExistence type="inferred from homology"/>
<accession>A0AB39BHV1</accession>
<feature type="domain" description="Alpha/beta hydrolase fold-3" evidence="4">
    <location>
        <begin position="74"/>
        <end position="278"/>
    </location>
</feature>
<evidence type="ECO:0000259" key="4">
    <source>
        <dbReference type="Pfam" id="PF07859"/>
    </source>
</evidence>
<keyword evidence="2 5" id="KW-0378">Hydrolase</keyword>
<evidence type="ECO:0000313" key="5">
    <source>
        <dbReference type="EMBL" id="XDI05712.1"/>
    </source>
</evidence>
<dbReference type="InterPro" id="IPR029058">
    <property type="entry name" value="AB_hydrolase_fold"/>
</dbReference>
<comment type="similarity">
    <text evidence="1">Belongs to the 'GDXG' lipolytic enzyme family.</text>
</comment>
<dbReference type="PANTHER" id="PTHR48081:SF8">
    <property type="entry name" value="ALPHA_BETA HYDROLASE FOLD-3 DOMAIN-CONTAINING PROTEIN-RELATED"/>
    <property type="match status" value="1"/>
</dbReference>
<dbReference type="RefSeq" id="WP_368498101.1">
    <property type="nucleotide sequence ID" value="NZ_CP162511.1"/>
</dbReference>
<dbReference type="EMBL" id="CP162511">
    <property type="protein sequence ID" value="XDI05712.1"/>
    <property type="molecule type" value="Genomic_DNA"/>
</dbReference>
<name>A0AB39BHV1_9MICO</name>
<dbReference type="PROSITE" id="PS01174">
    <property type="entry name" value="LIPASE_GDXG_SER"/>
    <property type="match status" value="1"/>
</dbReference>
<dbReference type="GO" id="GO:0016787">
    <property type="term" value="F:hydrolase activity"/>
    <property type="evidence" value="ECO:0007669"/>
    <property type="project" value="UniProtKB-KW"/>
</dbReference>
<dbReference type="Pfam" id="PF07859">
    <property type="entry name" value="Abhydrolase_3"/>
    <property type="match status" value="1"/>
</dbReference>